<feature type="domain" description="N-acetyltransferase" evidence="1">
    <location>
        <begin position="179"/>
        <end position="322"/>
    </location>
</feature>
<name>A0A166C1R0_9AGAM</name>
<dbReference type="InterPro" id="IPR016181">
    <property type="entry name" value="Acyl_CoA_acyltransferase"/>
</dbReference>
<dbReference type="SUPFAM" id="SSF55729">
    <property type="entry name" value="Acyl-CoA N-acyltransferases (Nat)"/>
    <property type="match status" value="1"/>
</dbReference>
<proteinExistence type="predicted"/>
<dbReference type="Gene3D" id="3.40.630.30">
    <property type="match status" value="1"/>
</dbReference>
<dbReference type="OrthoDB" id="4080456at2759"/>
<reference evidence="2 3" key="1">
    <citation type="journal article" date="2016" name="Mol. Biol. Evol.">
        <title>Comparative Genomics of Early-Diverging Mushroom-Forming Fungi Provides Insights into the Origins of Lignocellulose Decay Capabilities.</title>
        <authorList>
            <person name="Nagy L.G."/>
            <person name="Riley R."/>
            <person name="Tritt A."/>
            <person name="Adam C."/>
            <person name="Daum C."/>
            <person name="Floudas D."/>
            <person name="Sun H."/>
            <person name="Yadav J.S."/>
            <person name="Pangilinan J."/>
            <person name="Larsson K.H."/>
            <person name="Matsuura K."/>
            <person name="Barry K."/>
            <person name="Labutti K."/>
            <person name="Kuo R."/>
            <person name="Ohm R.A."/>
            <person name="Bhattacharya S.S."/>
            <person name="Shirouzu T."/>
            <person name="Yoshinaga Y."/>
            <person name="Martin F.M."/>
            <person name="Grigoriev I.V."/>
            <person name="Hibbett D.S."/>
        </authorList>
    </citation>
    <scope>NUCLEOTIDE SEQUENCE [LARGE SCALE GENOMIC DNA]</scope>
    <source>
        <strain evidence="2 3">CBS 109695</strain>
    </source>
</reference>
<organism evidence="2 3">
    <name type="scientific">Athelia psychrophila</name>
    <dbReference type="NCBI Taxonomy" id="1759441"/>
    <lineage>
        <taxon>Eukaryota</taxon>
        <taxon>Fungi</taxon>
        <taxon>Dikarya</taxon>
        <taxon>Basidiomycota</taxon>
        <taxon>Agaricomycotina</taxon>
        <taxon>Agaricomycetes</taxon>
        <taxon>Agaricomycetidae</taxon>
        <taxon>Atheliales</taxon>
        <taxon>Atheliaceae</taxon>
        <taxon>Athelia</taxon>
    </lineage>
</organism>
<evidence type="ECO:0000313" key="2">
    <source>
        <dbReference type="EMBL" id="KZP13201.1"/>
    </source>
</evidence>
<dbReference type="Proteomes" id="UP000076532">
    <property type="component" value="Unassembled WGS sequence"/>
</dbReference>
<keyword evidence="3" id="KW-1185">Reference proteome</keyword>
<dbReference type="EMBL" id="KV417636">
    <property type="protein sequence ID" value="KZP13201.1"/>
    <property type="molecule type" value="Genomic_DNA"/>
</dbReference>
<sequence length="322" mass="35540">MGGLLPEFARVRDEALGRESGVDLYGKTLRPLTRAEVSSLIQAHTPMPGSIPDTDPRRDIALRKLKLQRQRGFADLPVPALSLPPSYGPSTPLIPLLPSRPVQPPNPAVLDALHAIKSTPYAHSFAARLNGGVQEGQAISVDWEGPALAPWVALMEDVRAHYALAHPEREQVVETAAPISYVSLQARHLGQVHELLERAFWAGVDVSDSLQHAPKKSTILATYKRLVVGVANLSSPQEPYITYLAVRAGWDGAQIATSMLYHLIQLNPNRDITLHVSANNPAMLLYNRFGFKAEEFVAGFYEDYLDPQSRASKNAFRLRLRR</sequence>
<dbReference type="AlphaFoldDB" id="A0A166C1R0"/>
<dbReference type="STRING" id="436010.A0A166C1R0"/>
<evidence type="ECO:0000313" key="3">
    <source>
        <dbReference type="Proteomes" id="UP000076532"/>
    </source>
</evidence>
<dbReference type="GO" id="GO:0016747">
    <property type="term" value="F:acyltransferase activity, transferring groups other than amino-acyl groups"/>
    <property type="evidence" value="ECO:0007669"/>
    <property type="project" value="InterPro"/>
</dbReference>
<dbReference type="Pfam" id="PF13673">
    <property type="entry name" value="Acetyltransf_10"/>
    <property type="match status" value="1"/>
</dbReference>
<dbReference type="InterPro" id="IPR000182">
    <property type="entry name" value="GNAT_dom"/>
</dbReference>
<protein>
    <recommendedName>
        <fullName evidence="1">N-acetyltransferase domain-containing protein</fullName>
    </recommendedName>
</protein>
<accession>A0A166C1R0</accession>
<gene>
    <name evidence="2" type="ORF">FIBSPDRAFT_137673</name>
</gene>
<evidence type="ECO:0000259" key="1">
    <source>
        <dbReference type="PROSITE" id="PS51186"/>
    </source>
</evidence>
<dbReference type="PROSITE" id="PS51186">
    <property type="entry name" value="GNAT"/>
    <property type="match status" value="1"/>
</dbReference>